<dbReference type="PANTHER" id="PTHR42920">
    <property type="entry name" value="OS03G0707200 PROTEIN-RELATED"/>
    <property type="match status" value="1"/>
</dbReference>
<sequence length="331" mass="33635">MDSQARPSTPARILRRWGTGQVGAVGLVLGGALSVHFGSAVAALLFPRAGVAGTVTLRLTIGALLMLLVCRPRLRGYGRGDWASVVLFGLALAGMNSVFYQAIERIPLGPAVTLEVLGPLTLSVLTAHRWTAWCWAGLALAGVALLGQGGFDRLNPVGAGLALGAGALWAAYIVCSARVGGRFPRADGLALAMTVAALLTLPFGLADGGTRLWHPAVLALGAGLALLASVLPYTLELLALRRLATSTFAVLMSLGPALAALAGWLVLGQDLHLMEVLAIALVVAASIGAVRAGTPRTADRPEGPAAAPAGPVGTGTDIQLSAATAPPPARR</sequence>
<evidence type="ECO:0000256" key="6">
    <source>
        <dbReference type="ARBA" id="ARBA00023136"/>
    </source>
</evidence>
<evidence type="ECO:0000256" key="5">
    <source>
        <dbReference type="ARBA" id="ARBA00022989"/>
    </source>
</evidence>
<keyword evidence="6 8" id="KW-0472">Membrane</keyword>
<feature type="transmembrane region" description="Helical" evidence="8">
    <location>
        <begin position="273"/>
        <end position="290"/>
    </location>
</feature>
<dbReference type="GO" id="GO:0005886">
    <property type="term" value="C:plasma membrane"/>
    <property type="evidence" value="ECO:0007669"/>
    <property type="project" value="UniProtKB-SubCell"/>
</dbReference>
<comment type="subcellular location">
    <subcellularLocation>
        <location evidence="1">Cell membrane</location>
        <topology evidence="1">Multi-pass membrane protein</topology>
    </subcellularLocation>
</comment>
<evidence type="ECO:0000313" key="10">
    <source>
        <dbReference type="EMBL" id="SCF24191.1"/>
    </source>
</evidence>
<protein>
    <submittedName>
        <fullName evidence="10">Inner membrane transporter RhtA</fullName>
    </submittedName>
</protein>
<dbReference type="InterPro" id="IPR000620">
    <property type="entry name" value="EamA_dom"/>
</dbReference>
<evidence type="ECO:0000313" key="11">
    <source>
        <dbReference type="Proteomes" id="UP000198228"/>
    </source>
</evidence>
<evidence type="ECO:0000256" key="7">
    <source>
        <dbReference type="SAM" id="MobiDB-lite"/>
    </source>
</evidence>
<feature type="transmembrane region" description="Helical" evidence="8">
    <location>
        <begin position="157"/>
        <end position="177"/>
    </location>
</feature>
<evidence type="ECO:0000256" key="4">
    <source>
        <dbReference type="ARBA" id="ARBA00022692"/>
    </source>
</evidence>
<feature type="transmembrane region" description="Helical" evidence="8">
    <location>
        <begin position="82"/>
        <end position="100"/>
    </location>
</feature>
<evidence type="ECO:0000256" key="3">
    <source>
        <dbReference type="ARBA" id="ARBA00022475"/>
    </source>
</evidence>
<gene>
    <name evidence="10" type="ORF">GA0074696_3695</name>
</gene>
<keyword evidence="4 8" id="KW-0812">Transmembrane</keyword>
<dbReference type="Proteomes" id="UP000198228">
    <property type="component" value="Chromosome I"/>
</dbReference>
<accession>A0A1C4YV06</accession>
<feature type="transmembrane region" description="Helical" evidence="8">
    <location>
        <begin position="51"/>
        <end position="70"/>
    </location>
</feature>
<feature type="transmembrane region" description="Helical" evidence="8">
    <location>
        <begin position="21"/>
        <end position="45"/>
    </location>
</feature>
<proteinExistence type="inferred from homology"/>
<dbReference type="RefSeq" id="WP_088962233.1">
    <property type="nucleotide sequence ID" value="NZ_LT607410.1"/>
</dbReference>
<dbReference type="Pfam" id="PF00892">
    <property type="entry name" value="EamA"/>
    <property type="match status" value="1"/>
</dbReference>
<feature type="transmembrane region" description="Helical" evidence="8">
    <location>
        <begin position="189"/>
        <end position="206"/>
    </location>
</feature>
<dbReference type="PANTHER" id="PTHR42920:SF24">
    <property type="entry name" value="AROMATIC AMINO ACID EXPORTER YDDG"/>
    <property type="match status" value="1"/>
</dbReference>
<feature type="transmembrane region" description="Helical" evidence="8">
    <location>
        <begin position="212"/>
        <end position="235"/>
    </location>
</feature>
<feature type="region of interest" description="Disordered" evidence="7">
    <location>
        <begin position="294"/>
        <end position="331"/>
    </location>
</feature>
<dbReference type="EMBL" id="LT607410">
    <property type="protein sequence ID" value="SCF24191.1"/>
    <property type="molecule type" value="Genomic_DNA"/>
</dbReference>
<dbReference type="SUPFAM" id="SSF103481">
    <property type="entry name" value="Multidrug resistance efflux transporter EmrE"/>
    <property type="match status" value="2"/>
</dbReference>
<evidence type="ECO:0000259" key="9">
    <source>
        <dbReference type="Pfam" id="PF00892"/>
    </source>
</evidence>
<evidence type="ECO:0000256" key="2">
    <source>
        <dbReference type="ARBA" id="ARBA00007362"/>
    </source>
</evidence>
<dbReference type="InterPro" id="IPR037185">
    <property type="entry name" value="EmrE-like"/>
</dbReference>
<reference evidence="10 11" key="1">
    <citation type="submission" date="2016-06" db="EMBL/GenBank/DDBJ databases">
        <authorList>
            <person name="Kjaerup R.B."/>
            <person name="Dalgaard T.S."/>
            <person name="Juul-Madsen H.R."/>
        </authorList>
    </citation>
    <scope>NUCLEOTIDE SEQUENCE [LARGE SCALE GENOMIC DNA]</scope>
    <source>
        <strain evidence="10 11">DSM 43821</strain>
    </source>
</reference>
<feature type="compositionally biased region" description="Low complexity" evidence="7">
    <location>
        <begin position="303"/>
        <end position="315"/>
    </location>
</feature>
<comment type="similarity">
    <text evidence="2">Belongs to the EamA transporter family.</text>
</comment>
<feature type="transmembrane region" description="Helical" evidence="8">
    <location>
        <begin position="132"/>
        <end position="151"/>
    </location>
</feature>
<keyword evidence="5 8" id="KW-1133">Transmembrane helix</keyword>
<dbReference type="AlphaFoldDB" id="A0A1C4YV06"/>
<feature type="transmembrane region" description="Helical" evidence="8">
    <location>
        <begin position="106"/>
        <end position="125"/>
    </location>
</feature>
<feature type="transmembrane region" description="Helical" evidence="8">
    <location>
        <begin position="247"/>
        <end position="267"/>
    </location>
</feature>
<keyword evidence="3" id="KW-1003">Cell membrane</keyword>
<evidence type="ECO:0000256" key="8">
    <source>
        <dbReference type="SAM" id="Phobius"/>
    </source>
</evidence>
<organism evidence="10 11">
    <name type="scientific">Micromonospora purpureochromogenes</name>
    <dbReference type="NCBI Taxonomy" id="47872"/>
    <lineage>
        <taxon>Bacteria</taxon>
        <taxon>Bacillati</taxon>
        <taxon>Actinomycetota</taxon>
        <taxon>Actinomycetes</taxon>
        <taxon>Micromonosporales</taxon>
        <taxon>Micromonosporaceae</taxon>
        <taxon>Micromonospora</taxon>
    </lineage>
</organism>
<dbReference type="Gene3D" id="1.10.3730.20">
    <property type="match status" value="1"/>
</dbReference>
<name>A0A1C4YV06_9ACTN</name>
<feature type="domain" description="EamA" evidence="9">
    <location>
        <begin position="158"/>
        <end position="288"/>
    </location>
</feature>
<dbReference type="InterPro" id="IPR051258">
    <property type="entry name" value="Diverse_Substrate_Transporter"/>
</dbReference>
<evidence type="ECO:0000256" key="1">
    <source>
        <dbReference type="ARBA" id="ARBA00004651"/>
    </source>
</evidence>